<dbReference type="AlphaFoldDB" id="A0A0V0H341"/>
<protein>
    <submittedName>
        <fullName evidence="1">Putative ovule protein</fullName>
    </submittedName>
</protein>
<accession>A0A0V0H341</accession>
<reference evidence="1" key="1">
    <citation type="submission" date="2015-12" db="EMBL/GenBank/DDBJ databases">
        <title>Gene expression during late stages of embryo sac development: a critical building block for successful pollen-pistil interactions.</title>
        <authorList>
            <person name="Liu Y."/>
            <person name="Joly V."/>
            <person name="Sabar M."/>
            <person name="Matton D.P."/>
        </authorList>
    </citation>
    <scope>NUCLEOTIDE SEQUENCE</scope>
</reference>
<sequence length="77" mass="9125">MKFWRVVKAVFSPSFYRTCCYCTFLSSLMTGGNFPTSSRPSFGKLEKQFEEFRHRLEELGSLRKRIWVVVKYLSESL</sequence>
<organism evidence="1">
    <name type="scientific">Solanum chacoense</name>
    <name type="common">Chaco potato</name>
    <dbReference type="NCBI Taxonomy" id="4108"/>
    <lineage>
        <taxon>Eukaryota</taxon>
        <taxon>Viridiplantae</taxon>
        <taxon>Streptophyta</taxon>
        <taxon>Embryophyta</taxon>
        <taxon>Tracheophyta</taxon>
        <taxon>Spermatophyta</taxon>
        <taxon>Magnoliopsida</taxon>
        <taxon>eudicotyledons</taxon>
        <taxon>Gunneridae</taxon>
        <taxon>Pentapetalae</taxon>
        <taxon>asterids</taxon>
        <taxon>lamiids</taxon>
        <taxon>Solanales</taxon>
        <taxon>Solanaceae</taxon>
        <taxon>Solanoideae</taxon>
        <taxon>Solaneae</taxon>
        <taxon>Solanum</taxon>
    </lineage>
</organism>
<dbReference type="EMBL" id="GEDG01026990">
    <property type="protein sequence ID" value="JAP14144.1"/>
    <property type="molecule type" value="Transcribed_RNA"/>
</dbReference>
<proteinExistence type="predicted"/>
<evidence type="ECO:0000313" key="1">
    <source>
        <dbReference type="EMBL" id="JAP14144.1"/>
    </source>
</evidence>
<name>A0A0V0H341_SOLCH</name>